<comment type="caution">
    <text evidence="2">The sequence shown here is derived from an EMBL/GenBank/DDBJ whole genome shotgun (WGS) entry which is preliminary data.</text>
</comment>
<proteinExistence type="predicted"/>
<reference evidence="2 3" key="1">
    <citation type="submission" date="2019-10" db="EMBL/GenBank/DDBJ databases">
        <title>Draft genome sequence of Marinobacter hydrocarbonoclasticus NCT7M from the microbiome of the marine copepod.</title>
        <authorList>
            <person name="Nuttall R."/>
            <person name="Sharma G."/>
            <person name="Moisander P."/>
        </authorList>
    </citation>
    <scope>NUCLEOTIDE SEQUENCE [LARGE SCALE GENOMIC DNA]</scope>
    <source>
        <strain evidence="2 3">NCT7M</strain>
    </source>
</reference>
<gene>
    <name evidence="2" type="ORF">F6453_2449</name>
</gene>
<accession>A0A833JPT6</accession>
<feature type="transmembrane region" description="Helical" evidence="1">
    <location>
        <begin position="16"/>
        <end position="37"/>
    </location>
</feature>
<keyword evidence="1" id="KW-1133">Transmembrane helix</keyword>
<name>A0A833JPT6_MARNT</name>
<keyword evidence="1" id="KW-0812">Transmembrane</keyword>
<evidence type="ECO:0000256" key="1">
    <source>
        <dbReference type="SAM" id="Phobius"/>
    </source>
</evidence>
<dbReference type="Proteomes" id="UP000469950">
    <property type="component" value="Unassembled WGS sequence"/>
</dbReference>
<dbReference type="AlphaFoldDB" id="A0A833JPT6"/>
<evidence type="ECO:0000313" key="2">
    <source>
        <dbReference type="EMBL" id="KAE8545118.1"/>
    </source>
</evidence>
<protein>
    <submittedName>
        <fullName evidence="2">Uncharacterized protein</fullName>
    </submittedName>
</protein>
<keyword evidence="1" id="KW-0472">Membrane</keyword>
<sequence>MSSPQEVVMKSSTRSVLIFPAWALILVGSGAFLYSAWAGMLGS</sequence>
<dbReference type="EMBL" id="WBMP01000010">
    <property type="protein sequence ID" value="KAE8545118.1"/>
    <property type="molecule type" value="Genomic_DNA"/>
</dbReference>
<organism evidence="2 3">
    <name type="scientific">Marinobacter nauticus</name>
    <name type="common">Marinobacter hydrocarbonoclasticus</name>
    <name type="synonym">Marinobacter aquaeolei</name>
    <dbReference type="NCBI Taxonomy" id="2743"/>
    <lineage>
        <taxon>Bacteria</taxon>
        <taxon>Pseudomonadati</taxon>
        <taxon>Pseudomonadota</taxon>
        <taxon>Gammaproteobacteria</taxon>
        <taxon>Pseudomonadales</taxon>
        <taxon>Marinobacteraceae</taxon>
        <taxon>Marinobacter</taxon>
    </lineage>
</organism>
<evidence type="ECO:0000313" key="3">
    <source>
        <dbReference type="Proteomes" id="UP000469950"/>
    </source>
</evidence>